<sequence length="171" mass="19779">VASLPCYLETNVDRQRGKHVYQESVEIIQRLNALGYGSREELPLDLVYNPGGPSLPPEQSVLEAAYRKELGRHFGIRFTRLYTITNLPIGRFQHDLRRQGYVEKYQDLLERTFNESTLDELMCRHQLHVGWDGTIYDCDFNYALKLPANAGHIRDFDPDAFLARRIVTGTH</sequence>
<dbReference type="InterPro" id="IPR026351">
    <property type="entry name" value="rSAM_ArsS-like"/>
</dbReference>
<name>T1CDJ6_9ZZZZ</name>
<organism evidence="2">
    <name type="scientific">mine drainage metagenome</name>
    <dbReference type="NCBI Taxonomy" id="410659"/>
    <lineage>
        <taxon>unclassified sequences</taxon>
        <taxon>metagenomes</taxon>
        <taxon>ecological metagenomes</taxon>
    </lineage>
</organism>
<dbReference type="PANTHER" id="PTHR43728">
    <property type="entry name" value="SLR0304 PROTEIN"/>
    <property type="match status" value="1"/>
</dbReference>
<protein>
    <submittedName>
        <fullName evidence="2">Radical SAM domain-containing protein</fullName>
    </submittedName>
</protein>
<proteinExistence type="predicted"/>
<feature type="non-terminal residue" evidence="2">
    <location>
        <position position="171"/>
    </location>
</feature>
<accession>T1CDJ6</accession>
<feature type="domain" description="Arsenosugar biosynthesis radical SAM protein ArsS-like C-terminal" evidence="1">
    <location>
        <begin position="55"/>
        <end position="171"/>
    </location>
</feature>
<dbReference type="AlphaFoldDB" id="T1CDJ6"/>
<dbReference type="InterPro" id="IPR024521">
    <property type="entry name" value="ArsS-like_C"/>
</dbReference>
<comment type="caution">
    <text evidence="2">The sequence shown here is derived from an EMBL/GenBank/DDBJ whole genome shotgun (WGS) entry which is preliminary data.</text>
</comment>
<evidence type="ECO:0000259" key="1">
    <source>
        <dbReference type="Pfam" id="PF12345"/>
    </source>
</evidence>
<reference evidence="2" key="2">
    <citation type="journal article" date="2014" name="ISME J.">
        <title>Microbial stratification in low pH oxic and suboxic macroscopic growths along an acid mine drainage.</title>
        <authorList>
            <person name="Mendez-Garcia C."/>
            <person name="Mesa V."/>
            <person name="Sprenger R.R."/>
            <person name="Richter M."/>
            <person name="Diez M.S."/>
            <person name="Solano J."/>
            <person name="Bargiela R."/>
            <person name="Golyshina O.V."/>
            <person name="Manteca A."/>
            <person name="Ramos J.L."/>
            <person name="Gallego J.R."/>
            <person name="Llorente I."/>
            <person name="Martins Dos Santos V.A."/>
            <person name="Jensen O.N."/>
            <person name="Pelaez A.I."/>
            <person name="Sanchez J."/>
            <person name="Ferrer M."/>
        </authorList>
    </citation>
    <scope>NUCLEOTIDE SEQUENCE</scope>
</reference>
<feature type="non-terminal residue" evidence="2">
    <location>
        <position position="1"/>
    </location>
</feature>
<evidence type="ECO:0000313" key="2">
    <source>
        <dbReference type="EMBL" id="EQD79523.1"/>
    </source>
</evidence>
<reference evidence="2" key="1">
    <citation type="submission" date="2013-08" db="EMBL/GenBank/DDBJ databases">
        <authorList>
            <person name="Mendez C."/>
            <person name="Richter M."/>
            <person name="Ferrer M."/>
            <person name="Sanchez J."/>
        </authorList>
    </citation>
    <scope>NUCLEOTIDE SEQUENCE</scope>
</reference>
<gene>
    <name evidence="2" type="ORF">B1A_01680</name>
</gene>
<dbReference type="Pfam" id="PF12345">
    <property type="entry name" value="DUF3641"/>
    <property type="match status" value="1"/>
</dbReference>
<dbReference type="SUPFAM" id="SSF102114">
    <property type="entry name" value="Radical SAM enzymes"/>
    <property type="match status" value="1"/>
</dbReference>
<dbReference type="EMBL" id="AUZX01001276">
    <property type="protein sequence ID" value="EQD79523.1"/>
    <property type="molecule type" value="Genomic_DNA"/>
</dbReference>
<dbReference type="PANTHER" id="PTHR43728:SF1">
    <property type="entry name" value="FE-S OXIDOREDUCTASE"/>
    <property type="match status" value="1"/>
</dbReference>
<dbReference type="InterPro" id="IPR058240">
    <property type="entry name" value="rSAM_sf"/>
</dbReference>